<gene>
    <name evidence="3" type="ORF">DL764_010167</name>
</gene>
<dbReference type="STRING" id="155417.A0A4Q4ST72"/>
<dbReference type="Pfam" id="PF24883">
    <property type="entry name" value="NPHP3_N"/>
    <property type="match status" value="1"/>
</dbReference>
<accession>A0A4Q4ST72</accession>
<proteinExistence type="predicted"/>
<evidence type="ECO:0000313" key="3">
    <source>
        <dbReference type="EMBL" id="RYO77895.1"/>
    </source>
</evidence>
<dbReference type="InterPro" id="IPR056884">
    <property type="entry name" value="NPHP3-like_N"/>
</dbReference>
<dbReference type="Proteomes" id="UP000293360">
    <property type="component" value="Unassembled WGS sequence"/>
</dbReference>
<dbReference type="AlphaFoldDB" id="A0A4Q4ST72"/>
<feature type="domain" description="Nephrocystin 3-like N-terminal" evidence="2">
    <location>
        <begin position="61"/>
        <end position="150"/>
    </location>
</feature>
<dbReference type="OrthoDB" id="538223at2759"/>
<comment type="caution">
    <text evidence="3">The sequence shown here is derived from an EMBL/GenBank/DDBJ whole genome shotgun (WGS) entry which is preliminary data.</text>
</comment>
<name>A0A4Q4ST72_9PEZI</name>
<sequence length="157" mass="17369">MTQYNTTNSKVGVQAGIANINKVVVEGRNADNRCLADLGVTDPRADKMRIEHTKGGLLKDSYKWILDHADFRRWRDDRDSRLLWIKGDAGKGKTMLLCGIIDELSPKAKKDNGVVNKLSHQLKRVFASPASPGPPSFFFCQATDSQLNNATADKAKP</sequence>
<keyword evidence="4" id="KW-1185">Reference proteome</keyword>
<reference evidence="3 4" key="1">
    <citation type="submission" date="2018-06" db="EMBL/GenBank/DDBJ databases">
        <title>Complete Genomes of Monosporascus.</title>
        <authorList>
            <person name="Robinson A.J."/>
            <person name="Natvig D.O."/>
        </authorList>
    </citation>
    <scope>NUCLEOTIDE SEQUENCE [LARGE SCALE GENOMIC DNA]</scope>
    <source>
        <strain evidence="3 4">CBS 110550</strain>
    </source>
</reference>
<dbReference type="EMBL" id="QJNU01001246">
    <property type="protein sequence ID" value="RYO77895.1"/>
    <property type="molecule type" value="Genomic_DNA"/>
</dbReference>
<organism evidence="3 4">
    <name type="scientific">Monosporascus ibericus</name>
    <dbReference type="NCBI Taxonomy" id="155417"/>
    <lineage>
        <taxon>Eukaryota</taxon>
        <taxon>Fungi</taxon>
        <taxon>Dikarya</taxon>
        <taxon>Ascomycota</taxon>
        <taxon>Pezizomycotina</taxon>
        <taxon>Sordariomycetes</taxon>
        <taxon>Xylariomycetidae</taxon>
        <taxon>Xylariales</taxon>
        <taxon>Xylariales incertae sedis</taxon>
        <taxon>Monosporascus</taxon>
    </lineage>
</organism>
<evidence type="ECO:0000256" key="1">
    <source>
        <dbReference type="ARBA" id="ARBA00022737"/>
    </source>
</evidence>
<evidence type="ECO:0000259" key="2">
    <source>
        <dbReference type="Pfam" id="PF24883"/>
    </source>
</evidence>
<evidence type="ECO:0000313" key="4">
    <source>
        <dbReference type="Proteomes" id="UP000293360"/>
    </source>
</evidence>
<protein>
    <recommendedName>
        <fullName evidence="2">Nephrocystin 3-like N-terminal domain-containing protein</fullName>
    </recommendedName>
</protein>
<keyword evidence="1" id="KW-0677">Repeat</keyword>